<evidence type="ECO:0000313" key="2">
    <source>
        <dbReference type="Proteomes" id="UP001198495"/>
    </source>
</evidence>
<name>A0ABS8FPS3_9FIRM</name>
<dbReference type="InterPro" id="IPR009229">
    <property type="entry name" value="AgrD"/>
</dbReference>
<dbReference type="NCBIfam" id="TIGR04223">
    <property type="entry name" value="quorum_AgrD"/>
    <property type="match status" value="1"/>
</dbReference>
<keyword evidence="2" id="KW-1185">Reference proteome</keyword>
<dbReference type="RefSeq" id="WP_021985705.1">
    <property type="nucleotide sequence ID" value="NZ_JAJEQT010000006.1"/>
</dbReference>
<sequence>MKTKVKKWLVKHGNAICAVAVSLASLSSLCCRGCWYQPEEPEGLKEFAKNHME</sequence>
<evidence type="ECO:0000313" key="1">
    <source>
        <dbReference type="EMBL" id="MCC2219195.1"/>
    </source>
</evidence>
<organism evidence="1 2">
    <name type="scientific">Coprococcus hominis</name>
    <name type="common">ex Arizal et al. 2022</name>
    <dbReference type="NCBI Taxonomy" id="2881262"/>
    <lineage>
        <taxon>Bacteria</taxon>
        <taxon>Bacillati</taxon>
        <taxon>Bacillota</taxon>
        <taxon>Clostridia</taxon>
        <taxon>Lachnospirales</taxon>
        <taxon>Lachnospiraceae</taxon>
        <taxon>Coprococcus</taxon>
    </lineage>
</organism>
<dbReference type="EMBL" id="JAJEQT010000006">
    <property type="protein sequence ID" value="MCC2219195.1"/>
    <property type="molecule type" value="Genomic_DNA"/>
</dbReference>
<comment type="caution">
    <text evidence="1">The sequence shown here is derived from an EMBL/GenBank/DDBJ whole genome shotgun (WGS) entry which is preliminary data.</text>
</comment>
<reference evidence="1 2" key="1">
    <citation type="submission" date="2021-10" db="EMBL/GenBank/DDBJ databases">
        <title>Anaerobic single-cell dispensing facilitates the cultivation of human gut bacteria.</title>
        <authorList>
            <person name="Afrizal A."/>
        </authorList>
    </citation>
    <scope>NUCLEOTIDE SEQUENCE [LARGE SCALE GENOMIC DNA]</scope>
    <source>
        <strain evidence="1 2">CLA-AA-H212</strain>
    </source>
</reference>
<proteinExistence type="predicted"/>
<protein>
    <submittedName>
        <fullName evidence="1">Cyclic lactone autoinducer peptide</fullName>
    </submittedName>
</protein>
<dbReference type="Proteomes" id="UP001198495">
    <property type="component" value="Unassembled WGS sequence"/>
</dbReference>
<accession>A0ABS8FPS3</accession>
<gene>
    <name evidence="1" type="ORF">LKD28_09125</name>
</gene>